<evidence type="ECO:0000256" key="3">
    <source>
        <dbReference type="ARBA" id="ARBA00022448"/>
    </source>
</evidence>
<dbReference type="SMART" id="SM00382">
    <property type="entry name" value="AAA"/>
    <property type="match status" value="1"/>
</dbReference>
<evidence type="ECO:0000313" key="11">
    <source>
        <dbReference type="Proteomes" id="UP000037778"/>
    </source>
</evidence>
<dbReference type="GO" id="GO:0042626">
    <property type="term" value="F:ATPase-coupled transmembrane transporter activity"/>
    <property type="evidence" value="ECO:0007669"/>
    <property type="project" value="TreeGrafter"/>
</dbReference>
<dbReference type="InterPro" id="IPR017871">
    <property type="entry name" value="ABC_transporter-like_CS"/>
</dbReference>
<dbReference type="NCBIfam" id="TIGR04520">
    <property type="entry name" value="ECF_ATPase_1"/>
    <property type="match status" value="1"/>
</dbReference>
<dbReference type="PATRIC" id="fig|148814.8.peg.976"/>
<comment type="subcellular location">
    <subcellularLocation>
        <location evidence="1">Cell membrane</location>
        <topology evidence="1">Peripheral membrane protein</topology>
    </subcellularLocation>
</comment>
<comment type="similarity">
    <text evidence="2">Belongs to the ABC transporter superfamily.</text>
</comment>
<gene>
    <name evidence="10" type="ORF">RZ71_00520</name>
</gene>
<dbReference type="NCBIfam" id="NF010167">
    <property type="entry name" value="PRK13648.1"/>
    <property type="match status" value="1"/>
</dbReference>
<name>A0A0N0CSL5_9LACO</name>
<evidence type="ECO:0000256" key="8">
    <source>
        <dbReference type="ARBA" id="ARBA00023136"/>
    </source>
</evidence>
<feature type="domain" description="ABC transporter" evidence="9">
    <location>
        <begin position="6"/>
        <end position="240"/>
    </location>
</feature>
<dbReference type="InterPro" id="IPR003439">
    <property type="entry name" value="ABC_transporter-like_ATP-bd"/>
</dbReference>
<dbReference type="GO" id="GO:0005524">
    <property type="term" value="F:ATP binding"/>
    <property type="evidence" value="ECO:0007669"/>
    <property type="project" value="UniProtKB-KW"/>
</dbReference>
<evidence type="ECO:0000256" key="6">
    <source>
        <dbReference type="ARBA" id="ARBA00022840"/>
    </source>
</evidence>
<dbReference type="Proteomes" id="UP000037778">
    <property type="component" value="Unassembled WGS sequence"/>
</dbReference>
<keyword evidence="3" id="KW-0813">Transport</keyword>
<dbReference type="GO" id="GO:0043190">
    <property type="term" value="C:ATP-binding cassette (ABC) transporter complex"/>
    <property type="evidence" value="ECO:0007669"/>
    <property type="project" value="TreeGrafter"/>
</dbReference>
<keyword evidence="11" id="KW-1185">Reference proteome</keyword>
<dbReference type="InterPro" id="IPR050095">
    <property type="entry name" value="ECF_ABC_transporter_ATP-bd"/>
</dbReference>
<evidence type="ECO:0000256" key="1">
    <source>
        <dbReference type="ARBA" id="ARBA00004202"/>
    </source>
</evidence>
<dbReference type="Pfam" id="PF00005">
    <property type="entry name" value="ABC_tran"/>
    <property type="match status" value="1"/>
</dbReference>
<protein>
    <submittedName>
        <fullName evidence="10">Cobalt ABC transporter, ATP-binding protein</fullName>
    </submittedName>
</protein>
<keyword evidence="5" id="KW-0547">Nucleotide-binding</keyword>
<proteinExistence type="inferred from homology"/>
<evidence type="ECO:0000256" key="5">
    <source>
        <dbReference type="ARBA" id="ARBA00022741"/>
    </source>
</evidence>
<keyword evidence="6 10" id="KW-0067">ATP-binding</keyword>
<sequence length="279" mass="31440">MSSKIINVSNLKFKYTDSTNFAVNDLSFDINEGEWVSIIGKNGSGKSTLISLLDGLLKAQSGSIKVDGIELNEDTVNDIRDRIGIVFQDPNNQFVASTVQDDIAFGLENRNMPQDKMRVAVEKALTDVDMLDYAEKDPTRLSGGQKQRVAIAGILAMNPKIIILDEATSMLDPKAKYLITNLINEVRTKYNLTVLSISHDINEIEKSDRTILIRDGKMVLDTTPQKLFTELDNVEEYGLKLPFSEQLRLKLKEAGFDISDDYLNDEEIVEWITQYYSKM</sequence>
<evidence type="ECO:0000256" key="4">
    <source>
        <dbReference type="ARBA" id="ARBA00022475"/>
    </source>
</evidence>
<dbReference type="PANTHER" id="PTHR43553:SF24">
    <property type="entry name" value="ENERGY-COUPLING FACTOR TRANSPORTER ATP-BINDING PROTEIN ECFA1"/>
    <property type="match status" value="1"/>
</dbReference>
<dbReference type="InterPro" id="IPR027417">
    <property type="entry name" value="P-loop_NTPase"/>
</dbReference>
<dbReference type="PROSITE" id="PS00211">
    <property type="entry name" value="ABC_TRANSPORTER_1"/>
    <property type="match status" value="1"/>
</dbReference>
<dbReference type="PROSITE" id="PS50893">
    <property type="entry name" value="ABC_TRANSPORTER_2"/>
    <property type="match status" value="1"/>
</dbReference>
<evidence type="ECO:0000256" key="2">
    <source>
        <dbReference type="ARBA" id="ARBA00005417"/>
    </source>
</evidence>
<dbReference type="PANTHER" id="PTHR43553">
    <property type="entry name" value="HEAVY METAL TRANSPORTER"/>
    <property type="match status" value="1"/>
</dbReference>
<comment type="caution">
    <text evidence="10">The sequence shown here is derived from an EMBL/GenBank/DDBJ whole genome shotgun (WGS) entry which is preliminary data.</text>
</comment>
<dbReference type="InterPro" id="IPR015856">
    <property type="entry name" value="ABC_transpr_CbiO/EcfA_su"/>
</dbReference>
<keyword evidence="8" id="KW-0472">Membrane</keyword>
<dbReference type="InterPro" id="IPR030947">
    <property type="entry name" value="EcfA_1"/>
</dbReference>
<dbReference type="InterPro" id="IPR003593">
    <property type="entry name" value="AAA+_ATPase"/>
</dbReference>
<evidence type="ECO:0000313" key="10">
    <source>
        <dbReference type="EMBL" id="KOY75634.1"/>
    </source>
</evidence>
<dbReference type="GO" id="GO:0016887">
    <property type="term" value="F:ATP hydrolysis activity"/>
    <property type="evidence" value="ECO:0007669"/>
    <property type="project" value="InterPro"/>
</dbReference>
<reference evidence="10 11" key="1">
    <citation type="journal article" date="2015" name="Genome Biol. Evol.">
        <title>Functionally Structured Genomes in Lactobacillus kunkeei Colonizing the Honey Crop and Food Products of Honeybees and Stingless Bees.</title>
        <authorList>
            <person name="Tamarit D."/>
            <person name="Ellegaard K.M."/>
            <person name="Wikander J."/>
            <person name="Olofsson T."/>
            <person name="Vasquez A."/>
            <person name="Andersson S.G."/>
        </authorList>
    </citation>
    <scope>NUCLEOTIDE SEQUENCE [LARGE SCALE GENOMIC DNA]</scope>
    <source>
        <strain evidence="10 11">LAko</strain>
    </source>
</reference>
<organism evidence="10 11">
    <name type="scientific">Apilactobacillus kunkeei</name>
    <dbReference type="NCBI Taxonomy" id="148814"/>
    <lineage>
        <taxon>Bacteria</taxon>
        <taxon>Bacillati</taxon>
        <taxon>Bacillota</taxon>
        <taxon>Bacilli</taxon>
        <taxon>Lactobacillales</taxon>
        <taxon>Lactobacillaceae</taxon>
        <taxon>Apilactobacillus</taxon>
    </lineage>
</organism>
<dbReference type="FunFam" id="3.40.50.300:FF:000224">
    <property type="entry name" value="Energy-coupling factor transporter ATP-binding protein EcfA"/>
    <property type="match status" value="1"/>
</dbReference>
<evidence type="ECO:0000259" key="9">
    <source>
        <dbReference type="PROSITE" id="PS50893"/>
    </source>
</evidence>
<evidence type="ECO:0000256" key="7">
    <source>
        <dbReference type="ARBA" id="ARBA00022967"/>
    </source>
</evidence>
<dbReference type="Gene3D" id="3.40.50.300">
    <property type="entry name" value="P-loop containing nucleotide triphosphate hydrolases"/>
    <property type="match status" value="1"/>
</dbReference>
<dbReference type="SUPFAM" id="SSF52540">
    <property type="entry name" value="P-loop containing nucleoside triphosphate hydrolases"/>
    <property type="match status" value="1"/>
</dbReference>
<dbReference type="EMBL" id="JXCY01000007">
    <property type="protein sequence ID" value="KOY75634.1"/>
    <property type="molecule type" value="Genomic_DNA"/>
</dbReference>
<dbReference type="CDD" id="cd03225">
    <property type="entry name" value="ABC_cobalt_CbiO_domain1"/>
    <property type="match status" value="1"/>
</dbReference>
<keyword evidence="7" id="KW-1278">Translocase</keyword>
<accession>A0A0N0CSL5</accession>
<keyword evidence="4" id="KW-1003">Cell membrane</keyword>
<dbReference type="AlphaFoldDB" id="A0A0N0CSL5"/>